<accession>A0A151M6U0</accession>
<gene>
    <name evidence="1" type="ORF">Y1Q_0010781</name>
</gene>
<organism evidence="1 2">
    <name type="scientific">Alligator mississippiensis</name>
    <name type="common">American alligator</name>
    <dbReference type="NCBI Taxonomy" id="8496"/>
    <lineage>
        <taxon>Eukaryota</taxon>
        <taxon>Metazoa</taxon>
        <taxon>Chordata</taxon>
        <taxon>Craniata</taxon>
        <taxon>Vertebrata</taxon>
        <taxon>Euteleostomi</taxon>
        <taxon>Archelosauria</taxon>
        <taxon>Archosauria</taxon>
        <taxon>Crocodylia</taxon>
        <taxon>Alligatoridae</taxon>
        <taxon>Alligatorinae</taxon>
        <taxon>Alligator</taxon>
    </lineage>
</organism>
<comment type="caution">
    <text evidence="1">The sequence shown here is derived from an EMBL/GenBank/DDBJ whole genome shotgun (WGS) entry which is preliminary data.</text>
</comment>
<name>A0A151M6U0_ALLMI</name>
<evidence type="ECO:0000313" key="2">
    <source>
        <dbReference type="Proteomes" id="UP000050525"/>
    </source>
</evidence>
<evidence type="ECO:0000313" key="1">
    <source>
        <dbReference type="EMBL" id="KYO20226.1"/>
    </source>
</evidence>
<protein>
    <submittedName>
        <fullName evidence="1">Uncharacterized protein</fullName>
    </submittedName>
</protein>
<dbReference type="EMBL" id="AKHW03006437">
    <property type="protein sequence ID" value="KYO20226.1"/>
    <property type="molecule type" value="Genomic_DNA"/>
</dbReference>
<keyword evidence="2" id="KW-1185">Reference proteome</keyword>
<reference evidence="1 2" key="1">
    <citation type="journal article" date="2012" name="Genome Biol.">
        <title>Sequencing three crocodilian genomes to illuminate the evolution of archosaurs and amniotes.</title>
        <authorList>
            <person name="St John J.A."/>
            <person name="Braun E.L."/>
            <person name="Isberg S.R."/>
            <person name="Miles L.G."/>
            <person name="Chong A.Y."/>
            <person name="Gongora J."/>
            <person name="Dalzell P."/>
            <person name="Moran C."/>
            <person name="Bed'hom B."/>
            <person name="Abzhanov A."/>
            <person name="Burgess S.C."/>
            <person name="Cooksey A.M."/>
            <person name="Castoe T.A."/>
            <person name="Crawford N.G."/>
            <person name="Densmore L.D."/>
            <person name="Drew J.C."/>
            <person name="Edwards S.V."/>
            <person name="Faircloth B.C."/>
            <person name="Fujita M.K."/>
            <person name="Greenwold M.J."/>
            <person name="Hoffmann F.G."/>
            <person name="Howard J.M."/>
            <person name="Iguchi T."/>
            <person name="Janes D.E."/>
            <person name="Khan S.Y."/>
            <person name="Kohno S."/>
            <person name="de Koning A.J."/>
            <person name="Lance S.L."/>
            <person name="McCarthy F.M."/>
            <person name="McCormack J.E."/>
            <person name="Merchant M.E."/>
            <person name="Peterson D.G."/>
            <person name="Pollock D.D."/>
            <person name="Pourmand N."/>
            <person name="Raney B.J."/>
            <person name="Roessler K.A."/>
            <person name="Sanford J.R."/>
            <person name="Sawyer R.H."/>
            <person name="Schmidt C.J."/>
            <person name="Triplett E.W."/>
            <person name="Tuberville T.D."/>
            <person name="Venegas-Anaya M."/>
            <person name="Howard J.T."/>
            <person name="Jarvis E.D."/>
            <person name="Guillette L.J.Jr."/>
            <person name="Glenn T.C."/>
            <person name="Green R.E."/>
            <person name="Ray D.A."/>
        </authorList>
    </citation>
    <scope>NUCLEOTIDE SEQUENCE [LARGE SCALE GENOMIC DNA]</scope>
    <source>
        <strain evidence="1">KSC_2009_1</strain>
    </source>
</reference>
<dbReference type="AlphaFoldDB" id="A0A151M6U0"/>
<dbReference type="Proteomes" id="UP000050525">
    <property type="component" value="Unassembled WGS sequence"/>
</dbReference>
<proteinExistence type="predicted"/>
<sequence length="135" mass="16301">MLERLRYYLDSPVRLWEVILVPEQRWWHMTQRQQEAQETWTRWMGLCREKRTRVQMANLGFKMDGRNFVHWAKMMIYKHLEVLFQTSLLQVPEPLTTLKQSYHSNGNTSKTMHAGAFTEIPHPLWQDDHAAEDME</sequence>